<dbReference type="OrthoDB" id="5406098at2"/>
<feature type="transmembrane region" description="Helical" evidence="2">
    <location>
        <begin position="38"/>
        <end position="60"/>
    </location>
</feature>
<name>A0A562RLV7_9BURK</name>
<dbReference type="PROSITE" id="PS50005">
    <property type="entry name" value="TPR"/>
    <property type="match status" value="1"/>
</dbReference>
<evidence type="ECO:0000313" key="3">
    <source>
        <dbReference type="EMBL" id="TWI69436.1"/>
    </source>
</evidence>
<keyword evidence="4" id="KW-1185">Reference proteome</keyword>
<dbReference type="Gene3D" id="1.25.40.10">
    <property type="entry name" value="Tetratricopeptide repeat domain"/>
    <property type="match status" value="2"/>
</dbReference>
<evidence type="ECO:0000256" key="2">
    <source>
        <dbReference type="SAM" id="Phobius"/>
    </source>
</evidence>
<dbReference type="SUPFAM" id="SSF48452">
    <property type="entry name" value="TPR-like"/>
    <property type="match status" value="1"/>
</dbReference>
<reference evidence="3 4" key="1">
    <citation type="journal article" date="2015" name="Stand. Genomic Sci.">
        <title>Genomic Encyclopedia of Bacterial and Archaeal Type Strains, Phase III: the genomes of soil and plant-associated and newly described type strains.</title>
        <authorList>
            <person name="Whitman W.B."/>
            <person name="Woyke T."/>
            <person name="Klenk H.P."/>
            <person name="Zhou Y."/>
            <person name="Lilburn T.G."/>
            <person name="Beck B.J."/>
            <person name="De Vos P."/>
            <person name="Vandamme P."/>
            <person name="Eisen J.A."/>
            <person name="Garrity G."/>
            <person name="Hugenholtz P."/>
            <person name="Kyrpides N.C."/>
        </authorList>
    </citation>
    <scope>NUCLEOTIDE SEQUENCE [LARGE SCALE GENOMIC DNA]</scope>
    <source>
        <strain evidence="3 4">CGMCC 1.10822</strain>
    </source>
</reference>
<dbReference type="EMBL" id="VLLB01000001">
    <property type="protein sequence ID" value="TWI69436.1"/>
    <property type="molecule type" value="Genomic_DNA"/>
</dbReference>
<dbReference type="InterPro" id="IPR019734">
    <property type="entry name" value="TPR_rpt"/>
</dbReference>
<accession>A0A562RLV7</accession>
<dbReference type="SMART" id="SM00028">
    <property type="entry name" value="TPR"/>
    <property type="match status" value="3"/>
</dbReference>
<dbReference type="InterPro" id="IPR011990">
    <property type="entry name" value="TPR-like_helical_dom_sf"/>
</dbReference>
<dbReference type="AlphaFoldDB" id="A0A562RLV7"/>
<gene>
    <name evidence="3" type="ORF">IP91_00504</name>
</gene>
<dbReference type="RefSeq" id="WP_145647200.1">
    <property type="nucleotide sequence ID" value="NZ_VLLB01000001.1"/>
</dbReference>
<organism evidence="3 4">
    <name type="scientific">Pseudoduganella lurida</name>
    <dbReference type="NCBI Taxonomy" id="1036180"/>
    <lineage>
        <taxon>Bacteria</taxon>
        <taxon>Pseudomonadati</taxon>
        <taxon>Pseudomonadota</taxon>
        <taxon>Betaproteobacteria</taxon>
        <taxon>Burkholderiales</taxon>
        <taxon>Oxalobacteraceae</taxon>
        <taxon>Telluria group</taxon>
        <taxon>Pseudoduganella</taxon>
    </lineage>
</organism>
<dbReference type="Pfam" id="PF14559">
    <property type="entry name" value="TPR_19"/>
    <property type="match status" value="1"/>
</dbReference>
<comment type="caution">
    <text evidence="3">The sequence shown here is derived from an EMBL/GenBank/DDBJ whole genome shotgun (WGS) entry which is preliminary data.</text>
</comment>
<keyword evidence="2" id="KW-0472">Membrane</keyword>
<evidence type="ECO:0000313" key="4">
    <source>
        <dbReference type="Proteomes" id="UP000318431"/>
    </source>
</evidence>
<feature type="repeat" description="TPR" evidence="1">
    <location>
        <begin position="278"/>
        <end position="311"/>
    </location>
</feature>
<protein>
    <submittedName>
        <fullName evidence="3">MSHA biogenesis protein MshN</fullName>
    </submittedName>
</protein>
<keyword evidence="2" id="KW-1133">Transmembrane helix</keyword>
<dbReference type="Pfam" id="PF13181">
    <property type="entry name" value="TPR_8"/>
    <property type="match status" value="1"/>
</dbReference>
<sequence length="359" mass="37405">MSLINKMLQDLDARGGTGTRAPSGELRPVAAERGAAKAIAIGAGVGVLIVAAAAGGWYYLQRAAVGPAPVPVAALVKSPPAVAPAPPVPAVVAAVPADPTAPEAAAPAEPVPVLAAPVAAAPATPKRERTVAREAQEGEGAPVAPRRAAAERATERATLARAAVPPPQGVTMTSQQQGESAYRRALAAVQDGRVQDGIAGLEQAVFAYPRHEAARQTLIGLLIETGRRDEAVRHLQLALGLNASQPQLAMLLARLQLEQGGNAVETLQRTLPHAAANADYLAFLAGVLQKGGRHREAAEQYEAALRIQPNNGVWWMGLGISQQAERLRTNAREAFMKAKAAGLSPELREFVDKRLAQLN</sequence>
<keyword evidence="1" id="KW-0802">TPR repeat</keyword>
<proteinExistence type="predicted"/>
<evidence type="ECO:0000256" key="1">
    <source>
        <dbReference type="PROSITE-ProRule" id="PRU00339"/>
    </source>
</evidence>
<dbReference type="Proteomes" id="UP000318431">
    <property type="component" value="Unassembled WGS sequence"/>
</dbReference>
<keyword evidence="2" id="KW-0812">Transmembrane</keyword>